<name>A0A0P9FL50_9CHLR</name>
<dbReference type="PATRIC" id="fig|186479.3.peg.1777"/>
<gene>
    <name evidence="7" type="ORF">SE17_06625</name>
</gene>
<evidence type="ECO:0000256" key="4">
    <source>
        <dbReference type="ARBA" id="ARBA00022825"/>
    </source>
</evidence>
<evidence type="ECO:0000256" key="1">
    <source>
        <dbReference type="ARBA" id="ARBA00011073"/>
    </source>
</evidence>
<dbReference type="PRINTS" id="PR00723">
    <property type="entry name" value="SUBTILISIN"/>
</dbReference>
<dbReference type="PROSITE" id="PS51892">
    <property type="entry name" value="SUBTILASE"/>
    <property type="match status" value="1"/>
</dbReference>
<feature type="active site" description="Charge relay system" evidence="5">
    <location>
        <position position="460"/>
    </location>
</feature>
<evidence type="ECO:0000313" key="7">
    <source>
        <dbReference type="EMBL" id="KPV53951.1"/>
    </source>
</evidence>
<evidence type="ECO:0000313" key="8">
    <source>
        <dbReference type="Proteomes" id="UP000050509"/>
    </source>
</evidence>
<dbReference type="Gene3D" id="3.40.50.200">
    <property type="entry name" value="Peptidase S8/S53 domain"/>
    <property type="match status" value="1"/>
</dbReference>
<dbReference type="AlphaFoldDB" id="A0A0P9FL50"/>
<dbReference type="PANTHER" id="PTHR43806:SF11">
    <property type="entry name" value="CEREVISIN-RELATED"/>
    <property type="match status" value="1"/>
</dbReference>
<keyword evidence="2 5" id="KW-0645">Protease</keyword>
<dbReference type="SUPFAM" id="SSF52743">
    <property type="entry name" value="Subtilisin-like"/>
    <property type="match status" value="1"/>
</dbReference>
<dbReference type="InterPro" id="IPR000209">
    <property type="entry name" value="Peptidase_S8/S53_dom"/>
</dbReference>
<dbReference type="InterPro" id="IPR050131">
    <property type="entry name" value="Peptidase_S8_subtilisin-like"/>
</dbReference>
<dbReference type="InterPro" id="IPR015500">
    <property type="entry name" value="Peptidase_S8_subtilisin-rel"/>
</dbReference>
<comment type="similarity">
    <text evidence="1 5">Belongs to the peptidase S8 family.</text>
</comment>
<sequence>MAELAGGAAFAALAGGNARVAAAQRNATAAHTYCVPGEVLVVVRHPGAFTREHVAQRLRVHPLLSDALLAGAAPDAERMITLASGAEAWTLAALPAPGANNAAALLDHCERLSADALAAPASEVSIAQFVPNWMAAGAPENVGGGGPGGRPQAISAAELAQLRGVQPAFWQFVLPAGLPLQRPAAERGAGIDIYILDTAPDRAALDGAMARWQAAHPLVAGLLGPNSPLDIAYAGADHLLGQLDYVLPNAHYLMPDHGLFVAGIIHAIAPAARLHLVEVLNPYGVGSLESIARGFALAAQAAARGPVIVNASLCLDVPQPDRAWLRTLRQDEPFWAGQPPERLLRTVAPFQQLCDTLHSQQAAVVAAAGNEGRAGYHPPARYPAAFDSVLGVGALKADAATPADYSNLSDAPLRAGVAAFGGEVTAGTADARSGMVGLYTGAFPDGAPNETGWARWAGTSFAAPVVAGALAALMSEGHARDAAIQLLRRAGPGSMSPIGAIFSARQLAQ</sequence>
<keyword evidence="3 5" id="KW-0378">Hydrolase</keyword>
<dbReference type="PANTHER" id="PTHR43806">
    <property type="entry name" value="PEPTIDASE S8"/>
    <property type="match status" value="1"/>
</dbReference>
<dbReference type="InterPro" id="IPR023828">
    <property type="entry name" value="Peptidase_S8_Ser-AS"/>
</dbReference>
<organism evidence="7 8">
    <name type="scientific">Kouleothrix aurantiaca</name>
    <dbReference type="NCBI Taxonomy" id="186479"/>
    <lineage>
        <taxon>Bacteria</taxon>
        <taxon>Bacillati</taxon>
        <taxon>Chloroflexota</taxon>
        <taxon>Chloroflexia</taxon>
        <taxon>Chloroflexales</taxon>
        <taxon>Roseiflexineae</taxon>
        <taxon>Roseiflexaceae</taxon>
        <taxon>Kouleothrix</taxon>
    </lineage>
</organism>
<protein>
    <recommendedName>
        <fullName evidence="6">Peptidase S8/S53 domain-containing protein</fullName>
    </recommendedName>
</protein>
<accession>A0A0P9FL50</accession>
<evidence type="ECO:0000256" key="2">
    <source>
        <dbReference type="ARBA" id="ARBA00022670"/>
    </source>
</evidence>
<dbReference type="PROSITE" id="PS00138">
    <property type="entry name" value="SUBTILASE_SER"/>
    <property type="match status" value="1"/>
</dbReference>
<evidence type="ECO:0000256" key="3">
    <source>
        <dbReference type="ARBA" id="ARBA00022801"/>
    </source>
</evidence>
<proteinExistence type="inferred from homology"/>
<dbReference type="EMBL" id="LJCR01000143">
    <property type="protein sequence ID" value="KPV53951.1"/>
    <property type="molecule type" value="Genomic_DNA"/>
</dbReference>
<dbReference type="GO" id="GO:0006508">
    <property type="term" value="P:proteolysis"/>
    <property type="evidence" value="ECO:0007669"/>
    <property type="project" value="UniProtKB-KW"/>
</dbReference>
<dbReference type="InterPro" id="IPR036852">
    <property type="entry name" value="Peptidase_S8/S53_dom_sf"/>
</dbReference>
<feature type="active site" description="Charge relay system" evidence="5">
    <location>
        <position position="257"/>
    </location>
</feature>
<dbReference type="CDD" id="cd00306">
    <property type="entry name" value="Peptidases_S8_S53"/>
    <property type="match status" value="1"/>
</dbReference>
<evidence type="ECO:0000259" key="6">
    <source>
        <dbReference type="Pfam" id="PF00082"/>
    </source>
</evidence>
<evidence type="ECO:0000256" key="5">
    <source>
        <dbReference type="PROSITE-ProRule" id="PRU01240"/>
    </source>
</evidence>
<dbReference type="Proteomes" id="UP000050509">
    <property type="component" value="Unassembled WGS sequence"/>
</dbReference>
<dbReference type="GO" id="GO:0004252">
    <property type="term" value="F:serine-type endopeptidase activity"/>
    <property type="evidence" value="ECO:0007669"/>
    <property type="project" value="UniProtKB-UniRule"/>
</dbReference>
<keyword evidence="8" id="KW-1185">Reference proteome</keyword>
<dbReference type="Pfam" id="PF00082">
    <property type="entry name" value="Peptidase_S8"/>
    <property type="match status" value="1"/>
</dbReference>
<comment type="caution">
    <text evidence="7">The sequence shown here is derived from an EMBL/GenBank/DDBJ whole genome shotgun (WGS) entry which is preliminary data.</text>
</comment>
<reference evidence="7 8" key="1">
    <citation type="submission" date="2015-09" db="EMBL/GenBank/DDBJ databases">
        <title>Draft genome sequence of Kouleothrix aurantiaca JCM 19913.</title>
        <authorList>
            <person name="Hemp J."/>
        </authorList>
    </citation>
    <scope>NUCLEOTIDE SEQUENCE [LARGE SCALE GENOMIC DNA]</scope>
    <source>
        <strain evidence="7 8">COM-B</strain>
    </source>
</reference>
<feature type="domain" description="Peptidase S8/S53" evidence="6">
    <location>
        <begin position="255"/>
        <end position="476"/>
    </location>
</feature>
<feature type="active site" description="Charge relay system" evidence="5">
    <location>
        <position position="197"/>
    </location>
</feature>
<keyword evidence="4 5" id="KW-0720">Serine protease</keyword>